<keyword evidence="3" id="KW-1185">Reference proteome</keyword>
<dbReference type="GO" id="GO:0009507">
    <property type="term" value="C:chloroplast"/>
    <property type="evidence" value="ECO:0007669"/>
    <property type="project" value="TreeGrafter"/>
</dbReference>
<protein>
    <submittedName>
        <fullName evidence="2">Uncharacterized protein</fullName>
    </submittedName>
</protein>
<evidence type="ECO:0000313" key="2">
    <source>
        <dbReference type="EMBL" id="WVY89352.1"/>
    </source>
</evidence>
<reference evidence="2 3" key="1">
    <citation type="journal article" date="2023" name="Life. Sci Alliance">
        <title>Evolutionary insights into 3D genome organization and epigenetic landscape of Vigna mungo.</title>
        <authorList>
            <person name="Junaid A."/>
            <person name="Singh B."/>
            <person name="Bhatia S."/>
        </authorList>
    </citation>
    <scope>NUCLEOTIDE SEQUENCE [LARGE SCALE GENOMIC DNA]</scope>
    <source>
        <strain evidence="2">Urdbean</strain>
    </source>
</reference>
<feature type="region of interest" description="Disordered" evidence="1">
    <location>
        <begin position="14"/>
        <end position="57"/>
    </location>
</feature>
<dbReference type="PANTHER" id="PTHR20953:SF3">
    <property type="entry name" value="P-LOOP CONTAINING NUCLEOSIDE TRIPHOSPHATE HYDROLASES SUPERFAMILY PROTEIN"/>
    <property type="match status" value="1"/>
</dbReference>
<dbReference type="AlphaFoldDB" id="A0AAQ3RDY3"/>
<evidence type="ECO:0000256" key="1">
    <source>
        <dbReference type="SAM" id="MobiDB-lite"/>
    </source>
</evidence>
<evidence type="ECO:0000313" key="3">
    <source>
        <dbReference type="Proteomes" id="UP001374535"/>
    </source>
</evidence>
<name>A0AAQ3RDY3_VIGMU</name>
<sequence length="534" mass="60538">MAVDGLYRNAQRHPRLMRMMGARTKQTEENSDGSQGSVNGNGKDRHNDPNWRRRMELPTFEGPEPLNWINRAENMEGSVSYWFKFWKEKMSDRSWEGLKEALVIRFEGRNRGGILERMVALKQMGMVDERVTIKIFSGGIARESTLTELMVAMPIVRDGEELYGGVKTAGGGGMERNLTNWSRLSGAVSRASKVGKPNFDNGGRNSRNLPYSEFAKSGGEGSCFRYFRLGIDHMGRERSLRILIMAEDEKEDGAEEETELAQPKTMKLQGEIEGKRVLILMDSGTSHTFVGKGLVEELCLPMEDTPPYQRKKTNRVEWLKAGGTNRTIEEELMKTRRWSYKFSLLFQPPPKPRDLKLQLVAAAHGITIENLIMNLSLKMLVGGKQSVKLGDEEASRRGVQKTVWERKGPYMFSCGVDNISKTKFCIHCSLEATIDDIRSGCFPNKLRRKMMLKSSKMNHFSSLHVSQLKPAIGAKKVEKELPADLQMEGPSCWPTKEDRITMQEQFPEFNLGDKVDLQGGSNVRSCEYMKGERE</sequence>
<accession>A0AAQ3RDY3</accession>
<feature type="compositionally biased region" description="Basic and acidic residues" evidence="1">
    <location>
        <begin position="42"/>
        <end position="56"/>
    </location>
</feature>
<organism evidence="2 3">
    <name type="scientific">Vigna mungo</name>
    <name type="common">Black gram</name>
    <name type="synonym">Phaseolus mungo</name>
    <dbReference type="NCBI Taxonomy" id="3915"/>
    <lineage>
        <taxon>Eukaryota</taxon>
        <taxon>Viridiplantae</taxon>
        <taxon>Streptophyta</taxon>
        <taxon>Embryophyta</taxon>
        <taxon>Tracheophyta</taxon>
        <taxon>Spermatophyta</taxon>
        <taxon>Magnoliopsida</taxon>
        <taxon>eudicotyledons</taxon>
        <taxon>Gunneridae</taxon>
        <taxon>Pentapetalae</taxon>
        <taxon>rosids</taxon>
        <taxon>fabids</taxon>
        <taxon>Fabales</taxon>
        <taxon>Fabaceae</taxon>
        <taxon>Papilionoideae</taxon>
        <taxon>50 kb inversion clade</taxon>
        <taxon>NPAAA clade</taxon>
        <taxon>indigoferoid/millettioid clade</taxon>
        <taxon>Phaseoleae</taxon>
        <taxon>Vigna</taxon>
    </lineage>
</organism>
<dbReference type="PANTHER" id="PTHR20953">
    <property type="entry name" value="KINASE-RELATED"/>
    <property type="match status" value="1"/>
</dbReference>
<proteinExistence type="predicted"/>
<dbReference type="EMBL" id="CP144690">
    <property type="protein sequence ID" value="WVY89352.1"/>
    <property type="molecule type" value="Genomic_DNA"/>
</dbReference>
<gene>
    <name evidence="2" type="ORF">V8G54_034866</name>
</gene>
<dbReference type="Proteomes" id="UP001374535">
    <property type="component" value="Chromosome 11"/>
</dbReference>